<dbReference type="PANTHER" id="PTHR11769:SF20">
    <property type="entry name" value="HYALURONIDASE PH-20"/>
    <property type="match status" value="1"/>
</dbReference>
<dbReference type="GO" id="GO:0030214">
    <property type="term" value="P:hyaluronan catabolic process"/>
    <property type="evidence" value="ECO:0007669"/>
    <property type="project" value="TreeGrafter"/>
</dbReference>
<evidence type="ECO:0000256" key="8">
    <source>
        <dbReference type="PIRSR" id="PIRSR038193-3"/>
    </source>
</evidence>
<evidence type="ECO:0000256" key="1">
    <source>
        <dbReference type="ARBA" id="ARBA00000251"/>
    </source>
</evidence>
<sequence>MERSHLQMQALRVPLELNEFQAITTPSKVPNQTLNLFYKNRKGRFPYTDIKTLTQYNGGIPQMGDLNASLQTARNEFSQYISSSIPGLAVLDWEEWFPLFDRNADLREIYKALSINYTLQQNPSLTRKQATVQAKVQFESAARRFMEETLKLGISQRPNCLWGFYLFPDCYNYDFTNPNYTGRCSQTTMQLNTELLWLWKASTALFPSAYMPVSISGTQKAALFIRNQVLEAMRVADLPERSYSAPIYLYLRPLLKDQKEQYMKEARIILHVNLCLCHLITDLNNTDHFVFSQVDLIRSIGESAALGAAGCVLWGSSYDFNEKASCEALSTYLSTTLNKYIINVTTAAKLCSELLCQGNGRCVRKSYDSDDYLHLNIKSFNIREIDGIYKVFGVPSIIDLTAWADKFTCQCYEDKKCAAQIPSAVNYSERGFTGHLTVLLAAYLLGELS</sequence>
<keyword evidence="9" id="KW-0378">Hydrolase</keyword>
<dbReference type="InterPro" id="IPR013785">
    <property type="entry name" value="Aldolase_TIM"/>
</dbReference>
<comment type="catalytic activity">
    <reaction evidence="1 9">
        <text>Random hydrolysis of (1-&gt;4)-linkages between N-acetyl-beta-D-glucosamine and D-glucuronate residues in hyaluronate.</text>
        <dbReference type="EC" id="3.2.1.35"/>
    </reaction>
</comment>
<evidence type="ECO:0000256" key="4">
    <source>
        <dbReference type="ARBA" id="ARBA00023295"/>
    </source>
</evidence>
<dbReference type="EC" id="3.2.1.35" evidence="9"/>
<protein>
    <recommendedName>
        <fullName evidence="9">Hyaluronidase</fullName>
        <ecNumber evidence="9">3.2.1.35</ecNumber>
    </recommendedName>
</protein>
<comment type="similarity">
    <text evidence="2 5 9">Belongs to the glycosyl hydrolase 56 family.</text>
</comment>
<proteinExistence type="inferred from homology"/>
<dbReference type="SUPFAM" id="SSF51445">
    <property type="entry name" value="(Trans)glycosidases"/>
    <property type="match status" value="1"/>
</dbReference>
<dbReference type="GO" id="GO:0004415">
    <property type="term" value="F:hyalurononglucosaminidase activity"/>
    <property type="evidence" value="ECO:0007669"/>
    <property type="project" value="UniProtKB-UniRule"/>
</dbReference>
<dbReference type="AlphaFoldDB" id="A0A556U498"/>
<feature type="disulfide bond" evidence="8">
    <location>
        <begin position="411"/>
        <end position="417"/>
    </location>
</feature>
<feature type="glycosylation site" description="N-linked (GlcNAc...) asparagine" evidence="7">
    <location>
        <position position="343"/>
    </location>
</feature>
<dbReference type="OrthoDB" id="5796153at2759"/>
<name>A0A556U498_BAGYA</name>
<evidence type="ECO:0000313" key="11">
    <source>
        <dbReference type="Proteomes" id="UP000319801"/>
    </source>
</evidence>
<dbReference type="PIRSF" id="PIRSF038193">
    <property type="entry name" value="Hyaluronidase"/>
    <property type="match status" value="1"/>
</dbReference>
<organism evidence="10 11">
    <name type="scientific">Bagarius yarrelli</name>
    <name type="common">Goonch</name>
    <name type="synonym">Bagrus yarrelli</name>
    <dbReference type="NCBI Taxonomy" id="175774"/>
    <lineage>
        <taxon>Eukaryota</taxon>
        <taxon>Metazoa</taxon>
        <taxon>Chordata</taxon>
        <taxon>Craniata</taxon>
        <taxon>Vertebrata</taxon>
        <taxon>Euteleostomi</taxon>
        <taxon>Actinopterygii</taxon>
        <taxon>Neopterygii</taxon>
        <taxon>Teleostei</taxon>
        <taxon>Ostariophysi</taxon>
        <taxon>Siluriformes</taxon>
        <taxon>Sisoridae</taxon>
        <taxon>Sisorinae</taxon>
        <taxon>Bagarius</taxon>
    </lineage>
</organism>
<comment type="caution">
    <text evidence="10">The sequence shown here is derived from an EMBL/GenBank/DDBJ whole genome shotgun (WGS) entry which is preliminary data.</text>
</comment>
<gene>
    <name evidence="10" type="ORF">Baya_8097</name>
</gene>
<keyword evidence="3 8" id="KW-1015">Disulfide bond</keyword>
<feature type="disulfide bond" evidence="8">
    <location>
        <begin position="170"/>
        <end position="184"/>
    </location>
</feature>
<feature type="active site" description="Proton donor" evidence="6">
    <location>
        <position position="94"/>
    </location>
</feature>
<dbReference type="PANTHER" id="PTHR11769">
    <property type="entry name" value="HYALURONIDASE"/>
    <property type="match status" value="1"/>
</dbReference>
<dbReference type="Proteomes" id="UP000319801">
    <property type="component" value="Unassembled WGS sequence"/>
</dbReference>
<reference evidence="10 11" key="1">
    <citation type="journal article" date="2019" name="Genome Biol. Evol.">
        <title>Whole-Genome Sequencing of the Giant Devil Catfish, Bagarius yarrelli.</title>
        <authorList>
            <person name="Jiang W."/>
            <person name="Lv Y."/>
            <person name="Cheng L."/>
            <person name="Yang K."/>
            <person name="Chao B."/>
            <person name="Wang X."/>
            <person name="Li Y."/>
            <person name="Pan X."/>
            <person name="You X."/>
            <person name="Zhang Y."/>
            <person name="Yang J."/>
            <person name="Li J."/>
            <person name="Zhang X."/>
            <person name="Liu S."/>
            <person name="Sun C."/>
            <person name="Yang J."/>
            <person name="Shi Q."/>
        </authorList>
    </citation>
    <scope>NUCLEOTIDE SEQUENCE [LARGE SCALE GENOMIC DNA]</scope>
    <source>
        <strain evidence="10">JWS20170419001</strain>
        <tissue evidence="10">Muscle</tissue>
    </source>
</reference>
<dbReference type="GO" id="GO:0005975">
    <property type="term" value="P:carbohydrate metabolic process"/>
    <property type="evidence" value="ECO:0007669"/>
    <property type="project" value="UniProtKB-UniRule"/>
</dbReference>
<feature type="disulfide bond" evidence="8">
    <location>
        <begin position="351"/>
        <end position="362"/>
    </location>
</feature>
<keyword evidence="4 9" id="KW-0326">Glycosidase</keyword>
<evidence type="ECO:0000313" key="10">
    <source>
        <dbReference type="EMBL" id="TSM52335.1"/>
    </source>
</evidence>
<evidence type="ECO:0000256" key="6">
    <source>
        <dbReference type="PIRSR" id="PIRSR038193-1"/>
    </source>
</evidence>
<dbReference type="Pfam" id="PF01630">
    <property type="entry name" value="Glyco_hydro_56"/>
    <property type="match status" value="2"/>
</dbReference>
<dbReference type="PRINTS" id="PR00846">
    <property type="entry name" value="GLHYDRLASE56"/>
</dbReference>
<evidence type="ECO:0000256" key="3">
    <source>
        <dbReference type="ARBA" id="ARBA00023157"/>
    </source>
</evidence>
<dbReference type="InterPro" id="IPR018155">
    <property type="entry name" value="Hyaluronidase"/>
</dbReference>
<dbReference type="EMBL" id="VCAZ01000046">
    <property type="protein sequence ID" value="TSM52335.1"/>
    <property type="molecule type" value="Genomic_DNA"/>
</dbReference>
<keyword evidence="11" id="KW-1185">Reference proteome</keyword>
<accession>A0A556U498</accession>
<dbReference type="InterPro" id="IPR017853">
    <property type="entry name" value="GH"/>
</dbReference>
<dbReference type="Gene3D" id="3.20.20.70">
    <property type="entry name" value="Aldolase class I"/>
    <property type="match status" value="1"/>
</dbReference>
<evidence type="ECO:0000256" key="2">
    <source>
        <dbReference type="ARBA" id="ARBA00008871"/>
    </source>
</evidence>
<evidence type="ECO:0000256" key="5">
    <source>
        <dbReference type="PIRNR" id="PIRNR038193"/>
    </source>
</evidence>
<evidence type="ECO:0000256" key="7">
    <source>
        <dbReference type="PIRSR" id="PIRSR038193-2"/>
    </source>
</evidence>
<dbReference type="GO" id="GO:0001669">
    <property type="term" value="C:acrosomal vesicle"/>
    <property type="evidence" value="ECO:0007669"/>
    <property type="project" value="TreeGrafter"/>
</dbReference>
<evidence type="ECO:0000256" key="9">
    <source>
        <dbReference type="RuleBase" id="RU610713"/>
    </source>
</evidence>
<feature type="disulfide bond" evidence="8">
    <location>
        <begin position="356"/>
        <end position="409"/>
    </location>
</feature>